<feature type="chain" id="PRO_5036428693" description="Cuticle protein" evidence="1">
    <location>
        <begin position="17"/>
        <end position="109"/>
    </location>
</feature>
<organism evidence="2">
    <name type="scientific">Cacopsylla melanoneura</name>
    <dbReference type="NCBI Taxonomy" id="428564"/>
    <lineage>
        <taxon>Eukaryota</taxon>
        <taxon>Metazoa</taxon>
        <taxon>Ecdysozoa</taxon>
        <taxon>Arthropoda</taxon>
        <taxon>Hexapoda</taxon>
        <taxon>Insecta</taxon>
        <taxon>Pterygota</taxon>
        <taxon>Neoptera</taxon>
        <taxon>Paraneoptera</taxon>
        <taxon>Hemiptera</taxon>
        <taxon>Sternorrhyncha</taxon>
        <taxon>Psylloidea</taxon>
        <taxon>Psyllidae</taxon>
        <taxon>Psyllinae</taxon>
        <taxon>Cacopsylla</taxon>
    </lineage>
</organism>
<evidence type="ECO:0000256" key="1">
    <source>
        <dbReference type="SAM" id="SignalP"/>
    </source>
</evidence>
<reference evidence="2" key="1">
    <citation type="submission" date="2021-05" db="EMBL/GenBank/DDBJ databases">
        <authorList>
            <person name="Alioto T."/>
            <person name="Alioto T."/>
            <person name="Gomez Garrido J."/>
        </authorList>
    </citation>
    <scope>NUCLEOTIDE SEQUENCE</scope>
</reference>
<sequence length="109" mass="11308">MKFFVAFVATLACAFAAPSYAPYGPYYGAPAYSAGYAHAPPADIKVLPSGFLADTPEVAHAKAAHLAEKAKVASKAAYYAPAPYAAPAYAPYAAPAYAPYAAPYHGSHY</sequence>
<dbReference type="EMBL" id="HBUF01338943">
    <property type="protein sequence ID" value="CAG6699211.1"/>
    <property type="molecule type" value="Transcribed_RNA"/>
</dbReference>
<evidence type="ECO:0008006" key="3">
    <source>
        <dbReference type="Google" id="ProtNLM"/>
    </source>
</evidence>
<feature type="signal peptide" evidence="1">
    <location>
        <begin position="1"/>
        <end position="16"/>
    </location>
</feature>
<name>A0A8D8U4A0_9HEMI</name>
<dbReference type="EMBL" id="HBUF01338947">
    <property type="protein sequence ID" value="CAG6699218.1"/>
    <property type="molecule type" value="Transcribed_RNA"/>
</dbReference>
<proteinExistence type="predicted"/>
<evidence type="ECO:0000313" key="2">
    <source>
        <dbReference type="EMBL" id="CAG6699218.1"/>
    </source>
</evidence>
<keyword evidence="1" id="KW-0732">Signal</keyword>
<accession>A0A8D8U4A0</accession>
<protein>
    <recommendedName>
        <fullName evidence="3">Cuticle protein</fullName>
    </recommendedName>
</protein>
<dbReference type="AlphaFoldDB" id="A0A8D8U4A0"/>